<feature type="compositionally biased region" description="Basic and acidic residues" evidence="1">
    <location>
        <begin position="13"/>
        <end position="23"/>
    </location>
</feature>
<reference evidence="2" key="1">
    <citation type="submission" date="2018-05" db="EMBL/GenBank/DDBJ databases">
        <authorList>
            <person name="Lanie J.A."/>
            <person name="Ng W.-L."/>
            <person name="Kazmierczak K.M."/>
            <person name="Andrzejewski T.M."/>
            <person name="Davidsen T.M."/>
            <person name="Wayne K.J."/>
            <person name="Tettelin H."/>
            <person name="Glass J.I."/>
            <person name="Rusch D."/>
            <person name="Podicherti R."/>
            <person name="Tsui H.-C.T."/>
            <person name="Winkler M.E."/>
        </authorList>
    </citation>
    <scope>NUCLEOTIDE SEQUENCE</scope>
</reference>
<protein>
    <submittedName>
        <fullName evidence="2">Uncharacterized protein</fullName>
    </submittedName>
</protein>
<evidence type="ECO:0000256" key="1">
    <source>
        <dbReference type="SAM" id="MobiDB-lite"/>
    </source>
</evidence>
<accession>A0A382PGQ7</accession>
<dbReference type="EMBL" id="UINC01107308">
    <property type="protein sequence ID" value="SVC72579.1"/>
    <property type="molecule type" value="Genomic_DNA"/>
</dbReference>
<feature type="non-terminal residue" evidence="2">
    <location>
        <position position="1"/>
    </location>
</feature>
<proteinExistence type="predicted"/>
<dbReference type="AlphaFoldDB" id="A0A382PGQ7"/>
<gene>
    <name evidence="2" type="ORF">METZ01_LOCUS325433</name>
</gene>
<feature type="region of interest" description="Disordered" evidence="1">
    <location>
        <begin position="1"/>
        <end position="23"/>
    </location>
</feature>
<evidence type="ECO:0000313" key="2">
    <source>
        <dbReference type="EMBL" id="SVC72579.1"/>
    </source>
</evidence>
<feature type="non-terminal residue" evidence="2">
    <location>
        <position position="23"/>
    </location>
</feature>
<sequence>SPCPLPCRRRRRIPDSRRRAGRV</sequence>
<organism evidence="2">
    <name type="scientific">marine metagenome</name>
    <dbReference type="NCBI Taxonomy" id="408172"/>
    <lineage>
        <taxon>unclassified sequences</taxon>
        <taxon>metagenomes</taxon>
        <taxon>ecological metagenomes</taxon>
    </lineage>
</organism>
<name>A0A382PGQ7_9ZZZZ</name>